<dbReference type="EMBL" id="OUUY01000084">
    <property type="protein sequence ID" value="SPQ00936.1"/>
    <property type="molecule type" value="Genomic_DNA"/>
</dbReference>
<keyword evidence="3" id="KW-1185">Reference proteome</keyword>
<evidence type="ECO:0000313" key="2">
    <source>
        <dbReference type="EMBL" id="SPQ00936.1"/>
    </source>
</evidence>
<reference evidence="3" key="1">
    <citation type="submission" date="2018-03" db="EMBL/GenBank/DDBJ databases">
        <authorList>
            <person name="Zecchin S."/>
        </authorList>
    </citation>
    <scope>NUCLEOTIDE SEQUENCE [LARGE SCALE GENOMIC DNA]</scope>
</reference>
<dbReference type="InterPro" id="IPR028979">
    <property type="entry name" value="Ser_kin/Pase_Hpr-like_N_sf"/>
</dbReference>
<gene>
    <name evidence="2" type="ORF">NBG4_380024</name>
</gene>
<sequence length="118" mass="12675">MTLGEIRGILGALVITQRTDMNKEIGRAYCADLMSDVLAFSVTQSLLITGLTNVQVVRTADVADIKAIVFVQGKRPDIDTIATADSKNIPLLVTNLSMFETCGRLYENGLRSAAGDTP</sequence>
<dbReference type="SUPFAM" id="SSF75138">
    <property type="entry name" value="HprK N-terminal domain-like"/>
    <property type="match status" value="1"/>
</dbReference>
<evidence type="ECO:0000256" key="1">
    <source>
        <dbReference type="ARBA" id="ARBA00011643"/>
    </source>
</evidence>
<accession>A0A2U3QHP6</accession>
<evidence type="ECO:0000313" key="3">
    <source>
        <dbReference type="Proteomes" id="UP000245125"/>
    </source>
</evidence>
<dbReference type="OrthoDB" id="9800390at2"/>
<dbReference type="Gene3D" id="3.40.1390.20">
    <property type="entry name" value="HprK N-terminal domain-like"/>
    <property type="match status" value="1"/>
</dbReference>
<dbReference type="AlphaFoldDB" id="A0A2U3QHP6"/>
<comment type="subunit">
    <text evidence="1">Homohexamer.</text>
</comment>
<dbReference type="Proteomes" id="UP000245125">
    <property type="component" value="Unassembled WGS sequence"/>
</dbReference>
<protein>
    <submittedName>
        <fullName evidence="2">DRTGG domain protein</fullName>
    </submittedName>
</protein>
<proteinExistence type="predicted"/>
<name>A0A2U3QHP6_9BACT</name>
<organism evidence="2 3">
    <name type="scientific">Candidatus Sulfobium mesophilum</name>
    <dbReference type="NCBI Taxonomy" id="2016548"/>
    <lineage>
        <taxon>Bacteria</taxon>
        <taxon>Pseudomonadati</taxon>
        <taxon>Nitrospirota</taxon>
        <taxon>Nitrospiria</taxon>
        <taxon>Nitrospirales</taxon>
        <taxon>Nitrospiraceae</taxon>
        <taxon>Candidatus Sulfobium</taxon>
    </lineage>
</organism>